<dbReference type="Proteomes" id="UP001549162">
    <property type="component" value="Unassembled WGS sequence"/>
</dbReference>
<dbReference type="InterPro" id="IPR051446">
    <property type="entry name" value="HTH_trans_reg/aminotransferase"/>
</dbReference>
<name>A0ABV2J9I7_9FIRM</name>
<protein>
    <submittedName>
        <fullName evidence="7">GntR family transcriptional regulator/MocR family aminotransferase</fullName>
    </submittedName>
</protein>
<dbReference type="InterPro" id="IPR004839">
    <property type="entry name" value="Aminotransferase_I/II_large"/>
</dbReference>
<feature type="domain" description="HTH gntR-type" evidence="6">
    <location>
        <begin position="10"/>
        <end position="78"/>
    </location>
</feature>
<accession>A0ABV2J9I7</accession>
<dbReference type="InterPro" id="IPR015424">
    <property type="entry name" value="PyrdxlP-dep_Trfase"/>
</dbReference>
<dbReference type="InterPro" id="IPR036390">
    <property type="entry name" value="WH_DNA-bd_sf"/>
</dbReference>
<dbReference type="CDD" id="cd00609">
    <property type="entry name" value="AAT_like"/>
    <property type="match status" value="1"/>
</dbReference>
<evidence type="ECO:0000313" key="8">
    <source>
        <dbReference type="Proteomes" id="UP001549162"/>
    </source>
</evidence>
<evidence type="ECO:0000256" key="4">
    <source>
        <dbReference type="ARBA" id="ARBA00023125"/>
    </source>
</evidence>
<keyword evidence="7" id="KW-0032">Aminotransferase</keyword>
<dbReference type="CDD" id="cd07377">
    <property type="entry name" value="WHTH_GntR"/>
    <property type="match status" value="1"/>
</dbReference>
<reference evidence="7 8" key="1">
    <citation type="submission" date="2024-06" db="EMBL/GenBank/DDBJ databases">
        <title>Genomic Encyclopedia of Type Strains, Phase IV (KMG-IV): sequencing the most valuable type-strain genomes for metagenomic binning, comparative biology and taxonomic classification.</title>
        <authorList>
            <person name="Goeker M."/>
        </authorList>
    </citation>
    <scope>NUCLEOTIDE SEQUENCE [LARGE SCALE GENOMIC DNA]</scope>
    <source>
        <strain evidence="7 8">DSM 21460</strain>
    </source>
</reference>
<evidence type="ECO:0000259" key="6">
    <source>
        <dbReference type="PROSITE" id="PS50949"/>
    </source>
</evidence>
<dbReference type="SMART" id="SM00345">
    <property type="entry name" value="HTH_GNTR"/>
    <property type="match status" value="1"/>
</dbReference>
<dbReference type="PANTHER" id="PTHR46577">
    <property type="entry name" value="HTH-TYPE TRANSCRIPTIONAL REGULATORY PROTEIN GABR"/>
    <property type="match status" value="1"/>
</dbReference>
<dbReference type="InterPro" id="IPR000524">
    <property type="entry name" value="Tscrpt_reg_HTH_GntR"/>
</dbReference>
<dbReference type="InterPro" id="IPR036388">
    <property type="entry name" value="WH-like_DNA-bd_sf"/>
</dbReference>
<proteinExistence type="inferred from homology"/>
<evidence type="ECO:0000256" key="5">
    <source>
        <dbReference type="ARBA" id="ARBA00023163"/>
    </source>
</evidence>
<dbReference type="Pfam" id="PF00155">
    <property type="entry name" value="Aminotran_1_2"/>
    <property type="match status" value="1"/>
</dbReference>
<evidence type="ECO:0000256" key="1">
    <source>
        <dbReference type="ARBA" id="ARBA00005384"/>
    </source>
</evidence>
<evidence type="ECO:0000256" key="3">
    <source>
        <dbReference type="ARBA" id="ARBA00023015"/>
    </source>
</evidence>
<dbReference type="Pfam" id="PF00392">
    <property type="entry name" value="GntR"/>
    <property type="match status" value="1"/>
</dbReference>
<dbReference type="RefSeq" id="WP_354366969.1">
    <property type="nucleotide sequence ID" value="NZ_JBEPMA010000002.1"/>
</dbReference>
<keyword evidence="2" id="KW-0663">Pyridoxal phosphate</keyword>
<gene>
    <name evidence="7" type="ORF">ABID14_000556</name>
</gene>
<keyword evidence="4" id="KW-0238">DNA-binding</keyword>
<comment type="caution">
    <text evidence="7">The sequence shown here is derived from an EMBL/GenBank/DDBJ whole genome shotgun (WGS) entry which is preliminary data.</text>
</comment>
<comment type="similarity">
    <text evidence="1">In the C-terminal section; belongs to the class-I pyridoxal-phosphate-dependent aminotransferase family.</text>
</comment>
<dbReference type="Gene3D" id="1.10.10.10">
    <property type="entry name" value="Winged helix-like DNA-binding domain superfamily/Winged helix DNA-binding domain"/>
    <property type="match status" value="1"/>
</dbReference>
<evidence type="ECO:0000313" key="7">
    <source>
        <dbReference type="EMBL" id="MET3616931.1"/>
    </source>
</evidence>
<dbReference type="InterPro" id="IPR015421">
    <property type="entry name" value="PyrdxlP-dep_Trfase_major"/>
</dbReference>
<keyword evidence="7" id="KW-0808">Transferase</keyword>
<evidence type="ECO:0000256" key="2">
    <source>
        <dbReference type="ARBA" id="ARBA00022898"/>
    </source>
</evidence>
<keyword evidence="8" id="KW-1185">Reference proteome</keyword>
<dbReference type="Gene3D" id="3.40.640.10">
    <property type="entry name" value="Type I PLP-dependent aspartate aminotransferase-like (Major domain)"/>
    <property type="match status" value="1"/>
</dbReference>
<dbReference type="EMBL" id="JBEPMA010000002">
    <property type="protein sequence ID" value="MET3616931.1"/>
    <property type="molecule type" value="Genomic_DNA"/>
</dbReference>
<dbReference type="PROSITE" id="PS50949">
    <property type="entry name" value="HTH_GNTR"/>
    <property type="match status" value="1"/>
</dbReference>
<dbReference type="SUPFAM" id="SSF53383">
    <property type="entry name" value="PLP-dependent transferases"/>
    <property type="match status" value="1"/>
</dbReference>
<keyword evidence="5" id="KW-0804">Transcription</keyword>
<keyword evidence="3" id="KW-0805">Transcription regulation</keyword>
<dbReference type="PANTHER" id="PTHR46577:SF1">
    <property type="entry name" value="HTH-TYPE TRANSCRIPTIONAL REGULATORY PROTEIN GABR"/>
    <property type="match status" value="1"/>
</dbReference>
<dbReference type="GO" id="GO:0008483">
    <property type="term" value="F:transaminase activity"/>
    <property type="evidence" value="ECO:0007669"/>
    <property type="project" value="UniProtKB-KW"/>
</dbReference>
<organism evidence="7 8">
    <name type="scientific">Peptoniphilus olsenii</name>
    <dbReference type="NCBI Taxonomy" id="411570"/>
    <lineage>
        <taxon>Bacteria</taxon>
        <taxon>Bacillati</taxon>
        <taxon>Bacillota</taxon>
        <taxon>Tissierellia</taxon>
        <taxon>Tissierellales</taxon>
        <taxon>Peptoniphilaceae</taxon>
        <taxon>Peptoniphilus</taxon>
    </lineage>
</organism>
<dbReference type="SUPFAM" id="SSF46785">
    <property type="entry name" value="Winged helix' DNA-binding domain"/>
    <property type="match status" value="1"/>
</dbReference>
<sequence length="460" mass="54273">MISLNFNEKESLFVQLYEYIKKEIISGSLERDTLLPSKRNLATHLGISINTVIKAYENLIDEGYIYSKERIGYFVSPVENILNIKNNDTIVKKDKKIVSKYNFDLNKNANFSFPNTNYKKVLNESLLEKEELSKRDIKGLQCLRHSIKNYLKSARNVDVAEESIIISSGIEYLFQILFYIMPQDTVFGLENPGYRDLKNLFEMNNKKYVFQNIDSDGIIIENREINAFLITPSHQFPTGNIMPIGRRVELLNYVQKINGYILEDDYDSEFKYYGRPIPALKSLDKPDRVVYISNFSKSISPTLRVSFMVLPKKLLQKYESIKPFYNCPVPNIVQLSLSKYIDEGYFEKHLNRMRRKYDDKRKFTISFFENNELYKIRDKKAGMHFILEIKTEIKEQEIIKKMKQQNIYVEGLAKYYEGEVKYKYPRIIIGYGNMKDKELKEAIQIFKKVVEDMVRYKKVL</sequence>